<keyword evidence="3" id="KW-1003">Cell membrane</keyword>
<dbReference type="Pfam" id="PF02472">
    <property type="entry name" value="ExbD"/>
    <property type="match status" value="1"/>
</dbReference>
<comment type="similarity">
    <text evidence="2 7">Belongs to the ExbD/TolR family.</text>
</comment>
<name>A0A517YKW9_9BACT</name>
<sequence length="144" mass="15564">MRVPSSTTSRGEVGFNMTPMIDVVFQLIIFFLLSSNLSQLENSLPLPLPVADSGQDDDGDPEQPRLTITVLADGTLLMTGAPVPSSELSSRLAERIEKLGTDVEVCIRADRSVPSRFVSPILLACAKNGIRNVSYAVFEREGAK</sequence>
<evidence type="ECO:0000256" key="1">
    <source>
        <dbReference type="ARBA" id="ARBA00004162"/>
    </source>
</evidence>
<gene>
    <name evidence="9" type="ORF">ETAA8_59990</name>
</gene>
<evidence type="ECO:0000256" key="3">
    <source>
        <dbReference type="ARBA" id="ARBA00022475"/>
    </source>
</evidence>
<keyword evidence="5 8" id="KW-1133">Transmembrane helix</keyword>
<evidence type="ECO:0000313" key="10">
    <source>
        <dbReference type="Proteomes" id="UP000315017"/>
    </source>
</evidence>
<comment type="subcellular location">
    <subcellularLocation>
        <location evidence="1">Cell membrane</location>
        <topology evidence="1">Single-pass membrane protein</topology>
    </subcellularLocation>
    <subcellularLocation>
        <location evidence="7">Cell membrane</location>
        <topology evidence="7">Single-pass type II membrane protein</topology>
    </subcellularLocation>
</comment>
<evidence type="ECO:0000256" key="6">
    <source>
        <dbReference type="ARBA" id="ARBA00023136"/>
    </source>
</evidence>
<dbReference type="RefSeq" id="WP_145096991.1">
    <property type="nucleotide sequence ID" value="NZ_CP036274.1"/>
</dbReference>
<dbReference type="EMBL" id="CP036274">
    <property type="protein sequence ID" value="QDU30850.1"/>
    <property type="molecule type" value="Genomic_DNA"/>
</dbReference>
<protein>
    <submittedName>
        <fullName evidence="9">Biopolymer transport protein ExbD</fullName>
    </submittedName>
</protein>
<evidence type="ECO:0000256" key="2">
    <source>
        <dbReference type="ARBA" id="ARBA00005811"/>
    </source>
</evidence>
<evidence type="ECO:0000256" key="4">
    <source>
        <dbReference type="ARBA" id="ARBA00022692"/>
    </source>
</evidence>
<feature type="transmembrane region" description="Helical" evidence="8">
    <location>
        <begin position="13"/>
        <end position="33"/>
    </location>
</feature>
<dbReference type="KEGG" id="aagg:ETAA8_59990"/>
<dbReference type="GO" id="GO:0015031">
    <property type="term" value="P:protein transport"/>
    <property type="evidence" value="ECO:0007669"/>
    <property type="project" value="UniProtKB-KW"/>
</dbReference>
<dbReference type="OrthoDB" id="287326at2"/>
<dbReference type="GO" id="GO:0005886">
    <property type="term" value="C:plasma membrane"/>
    <property type="evidence" value="ECO:0007669"/>
    <property type="project" value="UniProtKB-SubCell"/>
</dbReference>
<evidence type="ECO:0000256" key="7">
    <source>
        <dbReference type="RuleBase" id="RU003879"/>
    </source>
</evidence>
<dbReference type="GO" id="GO:0022857">
    <property type="term" value="F:transmembrane transporter activity"/>
    <property type="evidence" value="ECO:0007669"/>
    <property type="project" value="InterPro"/>
</dbReference>
<evidence type="ECO:0000256" key="8">
    <source>
        <dbReference type="SAM" id="Phobius"/>
    </source>
</evidence>
<proteinExistence type="inferred from homology"/>
<keyword evidence="6 8" id="KW-0472">Membrane</keyword>
<dbReference type="Gene3D" id="3.30.420.270">
    <property type="match status" value="1"/>
</dbReference>
<evidence type="ECO:0000256" key="5">
    <source>
        <dbReference type="ARBA" id="ARBA00022989"/>
    </source>
</evidence>
<organism evidence="9 10">
    <name type="scientific">Anatilimnocola aggregata</name>
    <dbReference type="NCBI Taxonomy" id="2528021"/>
    <lineage>
        <taxon>Bacteria</taxon>
        <taxon>Pseudomonadati</taxon>
        <taxon>Planctomycetota</taxon>
        <taxon>Planctomycetia</taxon>
        <taxon>Pirellulales</taxon>
        <taxon>Pirellulaceae</taxon>
        <taxon>Anatilimnocola</taxon>
    </lineage>
</organism>
<keyword evidence="10" id="KW-1185">Reference proteome</keyword>
<dbReference type="PANTHER" id="PTHR30558:SF3">
    <property type="entry name" value="BIOPOLYMER TRANSPORT PROTEIN EXBD-RELATED"/>
    <property type="match status" value="1"/>
</dbReference>
<dbReference type="Proteomes" id="UP000315017">
    <property type="component" value="Chromosome"/>
</dbReference>
<evidence type="ECO:0000313" key="9">
    <source>
        <dbReference type="EMBL" id="QDU30850.1"/>
    </source>
</evidence>
<reference evidence="9 10" key="1">
    <citation type="submission" date="2019-02" db="EMBL/GenBank/DDBJ databases">
        <title>Deep-cultivation of Planctomycetes and their phenomic and genomic characterization uncovers novel biology.</title>
        <authorList>
            <person name="Wiegand S."/>
            <person name="Jogler M."/>
            <person name="Boedeker C."/>
            <person name="Pinto D."/>
            <person name="Vollmers J."/>
            <person name="Rivas-Marin E."/>
            <person name="Kohn T."/>
            <person name="Peeters S.H."/>
            <person name="Heuer A."/>
            <person name="Rast P."/>
            <person name="Oberbeckmann S."/>
            <person name="Bunk B."/>
            <person name="Jeske O."/>
            <person name="Meyerdierks A."/>
            <person name="Storesund J.E."/>
            <person name="Kallscheuer N."/>
            <person name="Luecker S."/>
            <person name="Lage O.M."/>
            <person name="Pohl T."/>
            <person name="Merkel B.J."/>
            <person name="Hornburger P."/>
            <person name="Mueller R.-W."/>
            <person name="Bruemmer F."/>
            <person name="Labrenz M."/>
            <person name="Spormann A.M."/>
            <person name="Op den Camp H."/>
            <person name="Overmann J."/>
            <person name="Amann R."/>
            <person name="Jetten M.S.M."/>
            <person name="Mascher T."/>
            <person name="Medema M.H."/>
            <person name="Devos D.P."/>
            <person name="Kaster A.-K."/>
            <person name="Ovreas L."/>
            <person name="Rohde M."/>
            <person name="Galperin M.Y."/>
            <person name="Jogler C."/>
        </authorList>
    </citation>
    <scope>NUCLEOTIDE SEQUENCE [LARGE SCALE GENOMIC DNA]</scope>
    <source>
        <strain evidence="9 10">ETA_A8</strain>
    </source>
</reference>
<keyword evidence="4 7" id="KW-0812">Transmembrane</keyword>
<dbReference type="AlphaFoldDB" id="A0A517YKW9"/>
<keyword evidence="7" id="KW-0813">Transport</keyword>
<dbReference type="InterPro" id="IPR003400">
    <property type="entry name" value="ExbD"/>
</dbReference>
<accession>A0A517YKW9</accession>
<keyword evidence="7" id="KW-0653">Protein transport</keyword>
<dbReference type="PANTHER" id="PTHR30558">
    <property type="entry name" value="EXBD MEMBRANE COMPONENT OF PMF-DRIVEN MACROMOLECULE IMPORT SYSTEM"/>
    <property type="match status" value="1"/>
</dbReference>